<feature type="chain" id="PRO_5015394848" description="Secreted protein" evidence="1">
    <location>
        <begin position="26"/>
        <end position="72"/>
    </location>
</feature>
<dbReference type="GeneID" id="63814116"/>
<evidence type="ECO:0000313" key="3">
    <source>
        <dbReference type="Proteomes" id="UP000244073"/>
    </source>
</evidence>
<protein>
    <recommendedName>
        <fullName evidence="4">Secreted protein</fullName>
    </recommendedName>
</protein>
<organism evidence="2 3">
    <name type="scientific">Aspergillus ochraceoroseus IBT 24754</name>
    <dbReference type="NCBI Taxonomy" id="1392256"/>
    <lineage>
        <taxon>Eukaryota</taxon>
        <taxon>Fungi</taxon>
        <taxon>Dikarya</taxon>
        <taxon>Ascomycota</taxon>
        <taxon>Pezizomycotina</taxon>
        <taxon>Eurotiomycetes</taxon>
        <taxon>Eurotiomycetidae</taxon>
        <taxon>Eurotiales</taxon>
        <taxon>Aspergillaceae</taxon>
        <taxon>Aspergillus</taxon>
        <taxon>Aspergillus subgen. Nidulantes</taxon>
    </lineage>
</organism>
<name>A0A2T5LXX3_9EURO</name>
<feature type="signal peptide" evidence="1">
    <location>
        <begin position="1"/>
        <end position="25"/>
    </location>
</feature>
<gene>
    <name evidence="2" type="ORF">P175DRAFT_0501728</name>
</gene>
<comment type="caution">
    <text evidence="2">The sequence shown here is derived from an EMBL/GenBank/DDBJ whole genome shotgun (WGS) entry which is preliminary data.</text>
</comment>
<keyword evidence="1" id="KW-0732">Signal</keyword>
<proteinExistence type="predicted"/>
<evidence type="ECO:0000313" key="2">
    <source>
        <dbReference type="EMBL" id="PTU21093.1"/>
    </source>
</evidence>
<sequence>MTRMAQTALEVFLLIFSEWAPHARDAAGSPLITQGIERRASMWINVRLEPGGVALRRMGSTGLRGNNESSKG</sequence>
<dbReference type="VEuPathDB" id="FungiDB:P175DRAFT_0501728"/>
<dbReference type="Proteomes" id="UP000244073">
    <property type="component" value="Unassembled WGS sequence"/>
</dbReference>
<evidence type="ECO:0000256" key="1">
    <source>
        <dbReference type="SAM" id="SignalP"/>
    </source>
</evidence>
<reference evidence="2 3" key="1">
    <citation type="journal article" date="2018" name="Proc. Natl. Acad. Sci. U.S.A.">
        <title>Linking secondary metabolites to gene clusters through genome sequencing of six diverse Aspergillus species.</title>
        <authorList>
            <person name="Kaerboelling I."/>
            <person name="Vesth T.C."/>
            <person name="Frisvad J.C."/>
            <person name="Nybo J.L."/>
            <person name="Theobald S."/>
            <person name="Kuo A."/>
            <person name="Bowyer P."/>
            <person name="Matsuda Y."/>
            <person name="Mondo S."/>
            <person name="Lyhne E.K."/>
            <person name="Kogle M.E."/>
            <person name="Clum A."/>
            <person name="Lipzen A."/>
            <person name="Salamov A."/>
            <person name="Ngan C.Y."/>
            <person name="Daum C."/>
            <person name="Chiniquy J."/>
            <person name="Barry K."/>
            <person name="LaButti K."/>
            <person name="Haridas S."/>
            <person name="Simmons B.A."/>
            <person name="Magnuson J.K."/>
            <person name="Mortensen U.H."/>
            <person name="Larsen T.O."/>
            <person name="Grigoriev I.V."/>
            <person name="Baker S.E."/>
            <person name="Andersen M.R."/>
        </authorList>
    </citation>
    <scope>NUCLEOTIDE SEQUENCE [LARGE SCALE GENOMIC DNA]</scope>
    <source>
        <strain evidence="2 3">IBT 24754</strain>
    </source>
</reference>
<evidence type="ECO:0008006" key="4">
    <source>
        <dbReference type="Google" id="ProtNLM"/>
    </source>
</evidence>
<dbReference type="AlphaFoldDB" id="A0A2T5LXX3"/>
<dbReference type="RefSeq" id="XP_040752485.1">
    <property type="nucleotide sequence ID" value="XM_040897234.1"/>
</dbReference>
<accession>A0A2T5LXX3</accession>
<dbReference type="EMBL" id="MSFN02000004">
    <property type="protein sequence ID" value="PTU21093.1"/>
    <property type="molecule type" value="Genomic_DNA"/>
</dbReference>